<dbReference type="PROSITE" id="PS00198">
    <property type="entry name" value="4FE4S_FER_1"/>
    <property type="match status" value="1"/>
</dbReference>
<dbReference type="NCBIfam" id="TIGR01945">
    <property type="entry name" value="rnfC"/>
    <property type="match status" value="1"/>
</dbReference>
<comment type="function">
    <text evidence="8">Part of a membrane-bound complex that couples electron transfer with translocation of ions across the membrane.</text>
</comment>
<dbReference type="InterPro" id="IPR026902">
    <property type="entry name" value="RnfC_N"/>
</dbReference>
<evidence type="ECO:0000256" key="2">
    <source>
        <dbReference type="ARBA" id="ARBA00022485"/>
    </source>
</evidence>
<keyword evidence="8" id="KW-0997">Cell inner membrane</keyword>
<keyword evidence="3 8" id="KW-0479">Metal-binding</keyword>
<feature type="region of interest" description="Disordered" evidence="9">
    <location>
        <begin position="580"/>
        <end position="626"/>
    </location>
</feature>
<dbReference type="InterPro" id="IPR010208">
    <property type="entry name" value="Ion_transpt_RnfC/RsxC"/>
</dbReference>
<dbReference type="Gene3D" id="3.30.70.20">
    <property type="match status" value="1"/>
</dbReference>
<feature type="compositionally biased region" description="Basic and acidic residues" evidence="9">
    <location>
        <begin position="461"/>
        <end position="478"/>
    </location>
</feature>
<dbReference type="PANTHER" id="PTHR43034:SF2">
    <property type="entry name" value="ION-TRANSLOCATING OXIDOREDUCTASE COMPLEX SUBUNIT C"/>
    <property type="match status" value="1"/>
</dbReference>
<keyword evidence="8" id="KW-1278">Translocase</keyword>
<dbReference type="SUPFAM" id="SSF142019">
    <property type="entry name" value="Nqo1 FMN-binding domain-like"/>
    <property type="match status" value="1"/>
</dbReference>
<dbReference type="AlphaFoldDB" id="A0A5C8ZX36"/>
<keyword evidence="2 8" id="KW-0004">4Fe-4S</keyword>
<protein>
    <recommendedName>
        <fullName evidence="8">Ion-translocating oxidoreductase complex subunit C</fullName>
        <ecNumber evidence="8">7.-.-.-</ecNumber>
    </recommendedName>
    <alternativeName>
        <fullName evidence="8">Rnf electron transport complex subunit C</fullName>
    </alternativeName>
</protein>
<feature type="binding site" evidence="8">
    <location>
        <position position="369"/>
    </location>
    <ligand>
        <name>[4Fe-4S] cluster</name>
        <dbReference type="ChEBI" id="CHEBI:49883"/>
        <label>1</label>
    </ligand>
</feature>
<keyword evidence="4 8" id="KW-0677">Repeat</keyword>
<evidence type="ECO:0000256" key="4">
    <source>
        <dbReference type="ARBA" id="ARBA00022737"/>
    </source>
</evidence>
<keyword evidence="8" id="KW-0472">Membrane</keyword>
<name>A0A5C8ZX36_9GAMM</name>
<evidence type="ECO:0000256" key="6">
    <source>
        <dbReference type="ARBA" id="ARBA00023004"/>
    </source>
</evidence>
<dbReference type="Gene3D" id="3.40.50.11540">
    <property type="entry name" value="NADH-ubiquinone oxidoreductase 51kDa subunit"/>
    <property type="match status" value="1"/>
</dbReference>
<dbReference type="InterPro" id="IPR019554">
    <property type="entry name" value="Soluble_ligand-bd"/>
</dbReference>
<dbReference type="InterPro" id="IPR017900">
    <property type="entry name" value="4Fe4S_Fe_S_CS"/>
</dbReference>
<sequence>MRKIFDFHGGIHPPENKHQSLGEPIRDAGIPPQLVIPLSQHIGAPSTPIVAVGDRVLKGQVIADANGFVSVSQHAPSSGTVAAIEERAIPHPSGFYAPCIVIDCDGQDEWLPHRGVENFEGESPGDLLELIREAGIAGMGGAGFPSAVKLREKPGATVDTLIINGTECEPYITADDALMRERAADIVAGADILRHIVGPQATLIGVEDNKPEGILALQAAAEGTGIEIVVFPTKYPSGGEKQLIEILTGRQVPSGGLPADVGIVCQNVGTAVAVYEAVVLGKPLISRVTTVTGEAVARAGNFQVLLGTPMQYLLDLAGFEPGRNQRLIMGGPMMGFTLTDTAVPVVKTSNCLLAPSPAELPAPPPAQACIRCGLCAEACPASLLPQQLFWFARGKEYEKLEQHNLFDCIECGACSWACPSNIPLVQYYRASKAEILQQRRDHEKSEQSRIRFEARQERLAREEAEKEAKRAARKKAAEQRAQQAAAADASEAEVDPIQAAIERAKAKKAAQQQAAGSENEQEKLEKAVTSVRKRLDTATGKLEQAKAEGSDLVDALQTGVDKTRTKLEAAEKALADYLAQAGKAPSAEETPATPPTMSAAEAAIEKAKAARAAEAELSPEEKARKQLESLRTRLAKSEKRLQEGREAGEEDKIVNALEATVERLKEKVSALESELSEAENG</sequence>
<keyword evidence="5 8" id="KW-0249">Electron transport</keyword>
<dbReference type="EC" id="7.-.-.-" evidence="8"/>
<accession>A0A5C8ZX36</accession>
<dbReference type="GO" id="GO:0051539">
    <property type="term" value="F:4 iron, 4 sulfur cluster binding"/>
    <property type="evidence" value="ECO:0007669"/>
    <property type="project" value="UniProtKB-KW"/>
</dbReference>
<dbReference type="GO" id="GO:0046872">
    <property type="term" value="F:metal ion binding"/>
    <property type="evidence" value="ECO:0007669"/>
    <property type="project" value="UniProtKB-KW"/>
</dbReference>
<feature type="compositionally biased region" description="Basic and acidic residues" evidence="9">
    <location>
        <begin position="603"/>
        <end position="626"/>
    </location>
</feature>
<keyword evidence="6 8" id="KW-0408">Iron</keyword>
<dbReference type="EMBL" id="VRZA01000005">
    <property type="protein sequence ID" value="TXS92172.1"/>
    <property type="molecule type" value="Genomic_DNA"/>
</dbReference>
<keyword evidence="1 8" id="KW-0813">Transport</keyword>
<comment type="cofactor">
    <cofactor evidence="8">
        <name>[4Fe-4S] cluster</name>
        <dbReference type="ChEBI" id="CHEBI:49883"/>
    </cofactor>
    <text evidence="8">Binds 2 [4Fe-4S] clusters per subunit.</text>
</comment>
<dbReference type="Pfam" id="PF13183">
    <property type="entry name" value="Fer4_8"/>
    <property type="match status" value="1"/>
</dbReference>
<dbReference type="Proteomes" id="UP000321039">
    <property type="component" value="Unassembled WGS sequence"/>
</dbReference>
<feature type="compositionally biased region" description="Low complexity" evidence="9">
    <location>
        <begin position="584"/>
        <end position="602"/>
    </location>
</feature>
<dbReference type="Pfam" id="PF10531">
    <property type="entry name" value="SLBB"/>
    <property type="match status" value="1"/>
</dbReference>
<feature type="domain" description="4Fe-4S ferredoxin-type" evidence="10">
    <location>
        <begin position="359"/>
        <end position="389"/>
    </location>
</feature>
<feature type="binding site" evidence="8">
    <location>
        <position position="379"/>
    </location>
    <ligand>
        <name>[4Fe-4S] cluster</name>
        <dbReference type="ChEBI" id="CHEBI:49883"/>
        <label>2</label>
    </ligand>
</feature>
<dbReference type="NCBIfam" id="NF003454">
    <property type="entry name" value="PRK05035.1"/>
    <property type="match status" value="1"/>
</dbReference>
<organism evidence="11 12">
    <name type="scientific">Parahaliea maris</name>
    <dbReference type="NCBI Taxonomy" id="2716870"/>
    <lineage>
        <taxon>Bacteria</taxon>
        <taxon>Pseudomonadati</taxon>
        <taxon>Pseudomonadota</taxon>
        <taxon>Gammaproteobacteria</taxon>
        <taxon>Cellvibrionales</taxon>
        <taxon>Halieaceae</taxon>
        <taxon>Parahaliea</taxon>
    </lineage>
</organism>
<evidence type="ECO:0000256" key="1">
    <source>
        <dbReference type="ARBA" id="ARBA00022448"/>
    </source>
</evidence>
<feature type="binding site" evidence="8">
    <location>
        <position position="418"/>
    </location>
    <ligand>
        <name>[4Fe-4S] cluster</name>
        <dbReference type="ChEBI" id="CHEBI:49883"/>
        <label>1</label>
    </ligand>
</feature>
<dbReference type="Pfam" id="PF13375">
    <property type="entry name" value="RnfC_N"/>
    <property type="match status" value="1"/>
</dbReference>
<proteinExistence type="inferred from homology"/>
<feature type="region of interest" description="Disordered" evidence="9">
    <location>
        <begin position="461"/>
        <end position="493"/>
    </location>
</feature>
<dbReference type="InterPro" id="IPR017896">
    <property type="entry name" value="4Fe4S_Fe-S-bd"/>
</dbReference>
<dbReference type="GO" id="GO:0009055">
    <property type="term" value="F:electron transfer activity"/>
    <property type="evidence" value="ECO:0007669"/>
    <property type="project" value="InterPro"/>
</dbReference>
<feature type="compositionally biased region" description="Low complexity" evidence="9">
    <location>
        <begin position="479"/>
        <end position="489"/>
    </location>
</feature>
<reference evidence="11 12" key="1">
    <citation type="submission" date="2019-08" db="EMBL/GenBank/DDBJ databases">
        <title>Parahaliea maris sp. nov., isolated from the surface seawater.</title>
        <authorList>
            <person name="Liu Y."/>
        </authorList>
    </citation>
    <scope>NUCLEOTIDE SEQUENCE [LARGE SCALE GENOMIC DNA]</scope>
    <source>
        <strain evidence="11 12">HSLHS9</strain>
    </source>
</reference>
<dbReference type="Pfam" id="PF01512">
    <property type="entry name" value="Complex1_51K"/>
    <property type="match status" value="1"/>
</dbReference>
<gene>
    <name evidence="11" type="primary">rsxC</name>
    <name evidence="8" type="synonym">rnfC</name>
    <name evidence="11" type="ORF">FV139_15780</name>
</gene>
<evidence type="ECO:0000256" key="8">
    <source>
        <dbReference type="HAMAP-Rule" id="MF_00461"/>
    </source>
</evidence>
<keyword evidence="8" id="KW-1003">Cell membrane</keyword>
<dbReference type="SUPFAM" id="SSF46548">
    <property type="entry name" value="alpha-helical ferredoxin"/>
    <property type="match status" value="1"/>
</dbReference>
<feature type="binding site" evidence="8">
    <location>
        <position position="372"/>
    </location>
    <ligand>
        <name>[4Fe-4S] cluster</name>
        <dbReference type="ChEBI" id="CHEBI:49883"/>
        <label>1</label>
    </ligand>
</feature>
<dbReference type="GO" id="GO:0005886">
    <property type="term" value="C:plasma membrane"/>
    <property type="evidence" value="ECO:0007669"/>
    <property type="project" value="UniProtKB-SubCell"/>
</dbReference>
<keyword evidence="12" id="KW-1185">Reference proteome</keyword>
<feature type="binding site" evidence="8">
    <location>
        <position position="408"/>
    </location>
    <ligand>
        <name>[4Fe-4S] cluster</name>
        <dbReference type="ChEBI" id="CHEBI:49883"/>
        <label>2</label>
    </ligand>
</feature>
<dbReference type="HAMAP" id="MF_00461">
    <property type="entry name" value="RsxC_RnfC"/>
    <property type="match status" value="1"/>
</dbReference>
<comment type="subcellular location">
    <subcellularLocation>
        <location evidence="8">Cell inner membrane</location>
        <topology evidence="8">Peripheral membrane protein</topology>
    </subcellularLocation>
</comment>
<evidence type="ECO:0000256" key="9">
    <source>
        <dbReference type="SAM" id="MobiDB-lite"/>
    </source>
</evidence>
<dbReference type="PANTHER" id="PTHR43034">
    <property type="entry name" value="ION-TRANSLOCATING OXIDOREDUCTASE COMPLEX SUBUNIT C"/>
    <property type="match status" value="1"/>
</dbReference>
<keyword evidence="7 8" id="KW-0411">Iron-sulfur</keyword>
<dbReference type="InterPro" id="IPR037225">
    <property type="entry name" value="Nuo51_FMN-bd_sf"/>
</dbReference>
<evidence type="ECO:0000256" key="5">
    <source>
        <dbReference type="ARBA" id="ARBA00022982"/>
    </source>
</evidence>
<comment type="subunit">
    <text evidence="8">The complex is composed of six subunits: RnfA, RnfB, RnfC, RnfD, RnfE and RnfG.</text>
</comment>
<dbReference type="RefSeq" id="WP_148069411.1">
    <property type="nucleotide sequence ID" value="NZ_VRZA01000005.1"/>
</dbReference>
<dbReference type="GO" id="GO:0022900">
    <property type="term" value="P:electron transport chain"/>
    <property type="evidence" value="ECO:0007669"/>
    <property type="project" value="UniProtKB-UniRule"/>
</dbReference>
<feature type="binding site" evidence="8">
    <location>
        <position position="375"/>
    </location>
    <ligand>
        <name>[4Fe-4S] cluster</name>
        <dbReference type="ChEBI" id="CHEBI:49883"/>
        <label>1</label>
    </ligand>
</feature>
<comment type="caution">
    <text evidence="11">The sequence shown here is derived from an EMBL/GenBank/DDBJ whole genome shotgun (WGS) entry which is preliminary data.</text>
</comment>
<feature type="domain" description="4Fe-4S ferredoxin-type" evidence="10">
    <location>
        <begin position="399"/>
        <end position="428"/>
    </location>
</feature>
<evidence type="ECO:0000313" key="12">
    <source>
        <dbReference type="Proteomes" id="UP000321039"/>
    </source>
</evidence>
<feature type="binding site" evidence="8">
    <location>
        <position position="414"/>
    </location>
    <ligand>
        <name>[4Fe-4S] cluster</name>
        <dbReference type="ChEBI" id="CHEBI:49883"/>
        <label>2</label>
    </ligand>
</feature>
<dbReference type="InterPro" id="IPR011538">
    <property type="entry name" value="Nuo51_FMN-bd"/>
</dbReference>
<evidence type="ECO:0000256" key="7">
    <source>
        <dbReference type="ARBA" id="ARBA00023014"/>
    </source>
</evidence>
<evidence type="ECO:0000259" key="10">
    <source>
        <dbReference type="PROSITE" id="PS51379"/>
    </source>
</evidence>
<dbReference type="PROSITE" id="PS51379">
    <property type="entry name" value="4FE4S_FER_2"/>
    <property type="match status" value="2"/>
</dbReference>
<evidence type="ECO:0000256" key="3">
    <source>
        <dbReference type="ARBA" id="ARBA00022723"/>
    </source>
</evidence>
<feature type="binding site" evidence="8">
    <location>
        <position position="411"/>
    </location>
    <ligand>
        <name>[4Fe-4S] cluster</name>
        <dbReference type="ChEBI" id="CHEBI:49883"/>
        <label>2</label>
    </ligand>
</feature>
<evidence type="ECO:0000313" key="11">
    <source>
        <dbReference type="EMBL" id="TXS92172.1"/>
    </source>
</evidence>
<comment type="similarity">
    <text evidence="8">Belongs to the 4Fe4S bacterial-type ferredoxin family. RnfC subfamily.</text>
</comment>